<protein>
    <submittedName>
        <fullName evidence="3">Tautomerase pptA</fullName>
    </submittedName>
</protein>
<evidence type="ECO:0000313" key="4">
    <source>
        <dbReference type="Proteomes" id="UP000239352"/>
    </source>
</evidence>
<evidence type="ECO:0000259" key="2">
    <source>
        <dbReference type="Pfam" id="PF01361"/>
    </source>
</evidence>
<feature type="domain" description="4-oxalocrotonate tautomerase-like" evidence="2">
    <location>
        <begin position="2"/>
        <end position="52"/>
    </location>
</feature>
<dbReference type="InterPro" id="IPR014347">
    <property type="entry name" value="Tautomerase/MIF_sf"/>
</dbReference>
<dbReference type="SUPFAM" id="SSF55331">
    <property type="entry name" value="Tautomerase/MIF"/>
    <property type="match status" value="1"/>
</dbReference>
<dbReference type="Gene3D" id="3.30.429.10">
    <property type="entry name" value="Macrophage Migration Inhibitory Factor"/>
    <property type="match status" value="1"/>
</dbReference>
<dbReference type="GO" id="GO:0016853">
    <property type="term" value="F:isomerase activity"/>
    <property type="evidence" value="ECO:0007669"/>
    <property type="project" value="UniProtKB-KW"/>
</dbReference>
<keyword evidence="4" id="KW-1185">Reference proteome</keyword>
<dbReference type="RefSeq" id="WP_106113861.1">
    <property type="nucleotide sequence ID" value="NZ_PVSR01000016.1"/>
</dbReference>
<dbReference type="EMBL" id="PVSR01000016">
    <property type="protein sequence ID" value="PRW63344.1"/>
    <property type="molecule type" value="Genomic_DNA"/>
</dbReference>
<sequence length="77" mass="8984">MPHVNIKHFPKTMTPEQKESLVRSLTHTIVEHFDVPDGVVSIALEPIDQQDWEDLVVEPELSERQHLTIKEPNYRKS</sequence>
<organism evidence="3 4">
    <name type="scientific">Actinopolyspora mortivallis</name>
    <dbReference type="NCBI Taxonomy" id="33906"/>
    <lineage>
        <taxon>Bacteria</taxon>
        <taxon>Bacillati</taxon>
        <taxon>Actinomycetota</taxon>
        <taxon>Actinomycetes</taxon>
        <taxon>Actinopolysporales</taxon>
        <taxon>Actinopolysporaceae</taxon>
        <taxon>Actinopolyspora</taxon>
    </lineage>
</organism>
<dbReference type="InterPro" id="IPR004370">
    <property type="entry name" value="4-OT-like_dom"/>
</dbReference>
<comment type="caution">
    <text evidence="3">The sequence shown here is derived from an EMBL/GenBank/DDBJ whole genome shotgun (WGS) entry which is preliminary data.</text>
</comment>
<dbReference type="AlphaFoldDB" id="A0A2T0GW66"/>
<evidence type="ECO:0000256" key="1">
    <source>
        <dbReference type="ARBA" id="ARBA00023235"/>
    </source>
</evidence>
<dbReference type="InParanoid" id="A0A2T0GW66"/>
<reference evidence="3 4" key="1">
    <citation type="submission" date="2018-03" db="EMBL/GenBank/DDBJ databases">
        <title>Actinopolyspora mortivallis from Sahara, screening for active biomolecules.</title>
        <authorList>
            <person name="Selama O."/>
            <person name="Wellington E.M.H."/>
            <person name="Hacene H."/>
        </authorList>
    </citation>
    <scope>NUCLEOTIDE SEQUENCE [LARGE SCALE GENOMIC DNA]</scope>
    <source>
        <strain evidence="3 4">M5A</strain>
    </source>
</reference>
<accession>A0A2T0GW66</accession>
<dbReference type="Proteomes" id="UP000239352">
    <property type="component" value="Unassembled WGS sequence"/>
</dbReference>
<dbReference type="Pfam" id="PF01361">
    <property type="entry name" value="Tautomerase"/>
    <property type="match status" value="1"/>
</dbReference>
<gene>
    <name evidence="3" type="ORF">CEP50_11035</name>
</gene>
<evidence type="ECO:0000313" key="3">
    <source>
        <dbReference type="EMBL" id="PRW63344.1"/>
    </source>
</evidence>
<name>A0A2T0GW66_ACTMO</name>
<keyword evidence="1" id="KW-0413">Isomerase</keyword>
<proteinExistence type="predicted"/>